<dbReference type="PANTHER" id="PTHR13483:SF3">
    <property type="entry name" value="BOX C_D SNORNA PROTEIN 1"/>
    <property type="match status" value="1"/>
</dbReference>
<dbReference type="GO" id="GO:0000463">
    <property type="term" value="P:maturation of LSU-rRNA from tricistronic rRNA transcript (SSU-rRNA, 5.8S rRNA, LSU-rRNA)"/>
    <property type="evidence" value="ECO:0007669"/>
    <property type="project" value="TreeGrafter"/>
</dbReference>
<dbReference type="PANTHER" id="PTHR13483">
    <property type="entry name" value="BOX C_D SNORNA PROTEIN 1-RELATED"/>
    <property type="match status" value="1"/>
</dbReference>
<dbReference type="GO" id="GO:0005634">
    <property type="term" value="C:nucleus"/>
    <property type="evidence" value="ECO:0007669"/>
    <property type="project" value="TreeGrafter"/>
</dbReference>
<dbReference type="SUPFAM" id="SSF144232">
    <property type="entry name" value="HIT/MYND zinc finger-like"/>
    <property type="match status" value="1"/>
</dbReference>
<dbReference type="GO" id="GO:0070761">
    <property type="term" value="C:pre-snoRNP complex"/>
    <property type="evidence" value="ECO:0007669"/>
    <property type="project" value="TreeGrafter"/>
</dbReference>
<dbReference type="EMBL" id="VYZN01000001">
    <property type="protein sequence ID" value="KAE9545397.1"/>
    <property type="molecule type" value="Genomic_DNA"/>
</dbReference>
<keyword evidence="2" id="KW-0479">Metal-binding</keyword>
<sequence length="276" mass="32924">MESKNRLGYCEVCDNDVAKYCCPRCEVKTCSLSCVNIHKKELDCDGKKYKTGFKRLENFTDAEMSQGTKVLLLFFKEMLLIIFLWIDYRLMNEFIEAVGEFKMKTQRICNLSPVFRRLRYQAYQRNIRLQILPKSTLNKNNTSFFNHKINKIFWRIDWTFHGTDVKYTTHKVPEYQKINNIVRDYFTTEFHDDETKEKMQFYVSAGIKGVIFLMKTPYGKYYQLDSEDSILYSLRYKTILEYPEILIVLSIHKDTFSDLLYIENSTFNNNKSTTMT</sequence>
<evidence type="ECO:0000259" key="8">
    <source>
        <dbReference type="PROSITE" id="PS51083"/>
    </source>
</evidence>
<protein>
    <recommendedName>
        <fullName evidence="8">HIT-type domain-containing protein</fullName>
    </recommendedName>
</protein>
<comment type="function">
    <text evidence="5">Required for box C/D snoRNAs accumulation involved in snoRNA processing, snoRNA transport to the nucleolus and ribosome biogenesis.</text>
</comment>
<proteinExistence type="inferred from homology"/>
<dbReference type="GO" id="GO:0008270">
    <property type="term" value="F:zinc ion binding"/>
    <property type="evidence" value="ECO:0007669"/>
    <property type="project" value="UniProtKB-UniRule"/>
</dbReference>
<keyword evidence="10" id="KW-1185">Reference proteome</keyword>
<evidence type="ECO:0000256" key="3">
    <source>
        <dbReference type="ARBA" id="ARBA00022771"/>
    </source>
</evidence>
<comment type="similarity">
    <text evidence="6">Belongs to the BCD1 family.</text>
</comment>
<organism evidence="9 10">
    <name type="scientific">Aphis glycines</name>
    <name type="common">Soybean aphid</name>
    <dbReference type="NCBI Taxonomy" id="307491"/>
    <lineage>
        <taxon>Eukaryota</taxon>
        <taxon>Metazoa</taxon>
        <taxon>Ecdysozoa</taxon>
        <taxon>Arthropoda</taxon>
        <taxon>Hexapoda</taxon>
        <taxon>Insecta</taxon>
        <taxon>Pterygota</taxon>
        <taxon>Neoptera</taxon>
        <taxon>Paraneoptera</taxon>
        <taxon>Hemiptera</taxon>
        <taxon>Sternorrhyncha</taxon>
        <taxon>Aphidomorpha</taxon>
        <taxon>Aphidoidea</taxon>
        <taxon>Aphididae</taxon>
        <taxon>Aphidini</taxon>
        <taxon>Aphis</taxon>
        <taxon>Aphis</taxon>
    </lineage>
</organism>
<evidence type="ECO:0000256" key="1">
    <source>
        <dbReference type="ARBA" id="ARBA00022553"/>
    </source>
</evidence>
<evidence type="ECO:0000256" key="6">
    <source>
        <dbReference type="ARBA" id="ARBA00049654"/>
    </source>
</evidence>
<dbReference type="GO" id="GO:0048254">
    <property type="term" value="P:snoRNA localization"/>
    <property type="evidence" value="ECO:0007669"/>
    <property type="project" value="TreeGrafter"/>
</dbReference>
<keyword evidence="4" id="KW-0862">Zinc</keyword>
<gene>
    <name evidence="9" type="ORF">AGLY_000940</name>
</gene>
<dbReference type="InterPro" id="IPR007529">
    <property type="entry name" value="Znf_HIT"/>
</dbReference>
<evidence type="ECO:0000313" key="10">
    <source>
        <dbReference type="Proteomes" id="UP000475862"/>
    </source>
</evidence>
<dbReference type="InterPro" id="IPR051639">
    <property type="entry name" value="BCD1"/>
</dbReference>
<dbReference type="Pfam" id="PF25790">
    <property type="entry name" value="BCD1"/>
    <property type="match status" value="1"/>
</dbReference>
<keyword evidence="1" id="KW-0597">Phosphoprotein</keyword>
<evidence type="ECO:0000256" key="4">
    <source>
        <dbReference type="ARBA" id="ARBA00022833"/>
    </source>
</evidence>
<evidence type="ECO:0000313" key="9">
    <source>
        <dbReference type="EMBL" id="KAE9545397.1"/>
    </source>
</evidence>
<reference evidence="9 10" key="1">
    <citation type="submission" date="2019-08" db="EMBL/GenBank/DDBJ databases">
        <title>The genome of the soybean aphid Biotype 1, its phylome, world population structure and adaptation to the North American continent.</title>
        <authorList>
            <person name="Giordano R."/>
            <person name="Donthu R.K."/>
            <person name="Hernandez A.G."/>
            <person name="Wright C.L."/>
            <person name="Zimin A.V."/>
        </authorList>
    </citation>
    <scope>NUCLEOTIDE SEQUENCE [LARGE SCALE GENOMIC DNA]</scope>
    <source>
        <tissue evidence="9">Whole aphids</tissue>
    </source>
</reference>
<accession>A0A6G0U8X0</accession>
<dbReference type="AlphaFoldDB" id="A0A6G0U8X0"/>
<dbReference type="Gene3D" id="3.30.60.190">
    <property type="match status" value="1"/>
</dbReference>
<feature type="domain" description="HIT-type" evidence="8">
    <location>
        <begin position="10"/>
        <end position="44"/>
    </location>
</feature>
<dbReference type="CDD" id="cd23023">
    <property type="entry name" value="zf-HIT_BCD1"/>
    <property type="match status" value="1"/>
</dbReference>
<comment type="caution">
    <text evidence="9">The sequence shown here is derived from an EMBL/GenBank/DDBJ whole genome shotgun (WGS) entry which is preliminary data.</text>
</comment>
<evidence type="ECO:0000256" key="7">
    <source>
        <dbReference type="PROSITE-ProRule" id="PRU00453"/>
    </source>
</evidence>
<name>A0A6G0U8X0_APHGL</name>
<keyword evidence="3 7" id="KW-0863">Zinc-finger</keyword>
<dbReference type="OrthoDB" id="272357at2759"/>
<dbReference type="Proteomes" id="UP000475862">
    <property type="component" value="Unassembled WGS sequence"/>
</dbReference>
<dbReference type="Pfam" id="PF04438">
    <property type="entry name" value="zf-HIT"/>
    <property type="match status" value="1"/>
</dbReference>
<dbReference type="GO" id="GO:0000492">
    <property type="term" value="P:box C/D snoRNP assembly"/>
    <property type="evidence" value="ECO:0007669"/>
    <property type="project" value="TreeGrafter"/>
</dbReference>
<evidence type="ECO:0000256" key="2">
    <source>
        <dbReference type="ARBA" id="ARBA00022723"/>
    </source>
</evidence>
<dbReference type="PROSITE" id="PS51083">
    <property type="entry name" value="ZF_HIT"/>
    <property type="match status" value="1"/>
</dbReference>
<dbReference type="InterPro" id="IPR057721">
    <property type="entry name" value="BCD1_alpha/beta"/>
</dbReference>
<evidence type="ECO:0000256" key="5">
    <source>
        <dbReference type="ARBA" id="ARBA00049598"/>
    </source>
</evidence>